<comment type="caution">
    <text evidence="2">The sequence shown here is derived from an EMBL/GenBank/DDBJ whole genome shotgun (WGS) entry which is preliminary data.</text>
</comment>
<accession>X6NL37</accession>
<dbReference type="AlphaFoldDB" id="X6NL37"/>
<evidence type="ECO:0000313" key="2">
    <source>
        <dbReference type="EMBL" id="ETO26102.1"/>
    </source>
</evidence>
<feature type="transmembrane region" description="Helical" evidence="1">
    <location>
        <begin position="33"/>
        <end position="54"/>
    </location>
</feature>
<keyword evidence="1" id="KW-1133">Transmembrane helix</keyword>
<proteinExistence type="predicted"/>
<keyword evidence="1" id="KW-0812">Transmembrane</keyword>
<keyword evidence="1" id="KW-0472">Membrane</keyword>
<sequence>MKTQLNSNRKQTTVIHRSPLKNPMSQVSCVESIVMITYMLLFLFILSCFVCFVAQARKRKSSLFDEKLMSNSKIDITYENVKALIFEREKDFESIWCHLYWHLTQQNDILYNFVRTFLPNDHNMLGTHEKITKRCILWFLDVALASNKLSLTNNQKDDLIETVLNALDFS</sequence>
<gene>
    <name evidence="2" type="ORF">RFI_11035</name>
</gene>
<evidence type="ECO:0000313" key="3">
    <source>
        <dbReference type="Proteomes" id="UP000023152"/>
    </source>
</evidence>
<evidence type="ECO:0000256" key="1">
    <source>
        <dbReference type="SAM" id="Phobius"/>
    </source>
</evidence>
<keyword evidence="3" id="KW-1185">Reference proteome</keyword>
<protein>
    <submittedName>
        <fullName evidence="2">Uncharacterized protein</fullName>
    </submittedName>
</protein>
<dbReference type="Proteomes" id="UP000023152">
    <property type="component" value="Unassembled WGS sequence"/>
</dbReference>
<dbReference type="EMBL" id="ASPP01008086">
    <property type="protein sequence ID" value="ETO26102.1"/>
    <property type="molecule type" value="Genomic_DNA"/>
</dbReference>
<name>X6NL37_RETFI</name>
<reference evidence="2 3" key="1">
    <citation type="journal article" date="2013" name="Curr. Biol.">
        <title>The Genome of the Foraminiferan Reticulomyxa filosa.</title>
        <authorList>
            <person name="Glockner G."/>
            <person name="Hulsmann N."/>
            <person name="Schleicher M."/>
            <person name="Noegel A.A."/>
            <person name="Eichinger L."/>
            <person name="Gallinger C."/>
            <person name="Pawlowski J."/>
            <person name="Sierra R."/>
            <person name="Euteneuer U."/>
            <person name="Pillet L."/>
            <person name="Moustafa A."/>
            <person name="Platzer M."/>
            <person name="Groth M."/>
            <person name="Szafranski K."/>
            <person name="Schliwa M."/>
        </authorList>
    </citation>
    <scope>NUCLEOTIDE SEQUENCE [LARGE SCALE GENOMIC DNA]</scope>
</reference>
<organism evidence="2 3">
    <name type="scientific">Reticulomyxa filosa</name>
    <dbReference type="NCBI Taxonomy" id="46433"/>
    <lineage>
        <taxon>Eukaryota</taxon>
        <taxon>Sar</taxon>
        <taxon>Rhizaria</taxon>
        <taxon>Retaria</taxon>
        <taxon>Foraminifera</taxon>
        <taxon>Monothalamids</taxon>
        <taxon>Reticulomyxidae</taxon>
        <taxon>Reticulomyxa</taxon>
    </lineage>
</organism>